<dbReference type="InterPro" id="IPR027417">
    <property type="entry name" value="P-loop_NTPase"/>
</dbReference>
<dbReference type="GO" id="GO:0009360">
    <property type="term" value="C:DNA polymerase III complex"/>
    <property type="evidence" value="ECO:0007669"/>
    <property type="project" value="InterPro"/>
</dbReference>
<keyword evidence="5" id="KW-0235">DNA replication</keyword>
<keyword evidence="3 14" id="KW-0808">Transferase</keyword>
<dbReference type="Proteomes" id="UP000007652">
    <property type="component" value="Unassembled WGS sequence"/>
</dbReference>
<dbReference type="InterPro" id="IPR045085">
    <property type="entry name" value="HLD_clamp_pol_III_gamma_tau"/>
</dbReference>
<proteinExistence type="inferred from homology"/>
<dbReference type="SUPFAM" id="SSF48019">
    <property type="entry name" value="post-AAA+ oligomerization domain-like"/>
    <property type="match status" value="1"/>
</dbReference>
<dbReference type="GO" id="GO:0003887">
    <property type="term" value="F:DNA-directed DNA polymerase activity"/>
    <property type="evidence" value="ECO:0007669"/>
    <property type="project" value="UniProtKB-KW"/>
</dbReference>
<dbReference type="Pfam" id="PF13177">
    <property type="entry name" value="DNA_pol3_delta2"/>
    <property type="match status" value="1"/>
</dbReference>
<keyword evidence="4 14" id="KW-0548">Nucleotidyltransferase</keyword>
<dbReference type="GO" id="GO:0005524">
    <property type="term" value="F:ATP binding"/>
    <property type="evidence" value="ECO:0007669"/>
    <property type="project" value="UniProtKB-KW"/>
</dbReference>
<dbReference type="NCBIfam" id="TIGR02397">
    <property type="entry name" value="dnaX_nterm"/>
    <property type="match status" value="1"/>
</dbReference>
<comment type="catalytic activity">
    <reaction evidence="11">
        <text>DNA(n) + a 2'-deoxyribonucleoside 5'-triphosphate = DNA(n+1) + diphosphate</text>
        <dbReference type="Rhea" id="RHEA:22508"/>
        <dbReference type="Rhea" id="RHEA-COMP:17339"/>
        <dbReference type="Rhea" id="RHEA-COMP:17340"/>
        <dbReference type="ChEBI" id="CHEBI:33019"/>
        <dbReference type="ChEBI" id="CHEBI:61560"/>
        <dbReference type="ChEBI" id="CHEBI:173112"/>
        <dbReference type="EC" id="2.7.7.7"/>
    </reaction>
</comment>
<dbReference type="eggNOG" id="COG2812">
    <property type="taxonomic scope" value="Bacteria"/>
</dbReference>
<dbReference type="SUPFAM" id="SSF52540">
    <property type="entry name" value="P-loop containing nucleoside triphosphate hydrolases"/>
    <property type="match status" value="1"/>
</dbReference>
<dbReference type="InterPro" id="IPR022754">
    <property type="entry name" value="DNA_pol_III_gamma-3"/>
</dbReference>
<evidence type="ECO:0000256" key="11">
    <source>
        <dbReference type="ARBA" id="ARBA00049244"/>
    </source>
</evidence>
<sequence length="533" mass="60355">MRIALYRKWRPQNFDEVVGQEPIVKTLKNQIKAGHISHAYLFSGTRGTGKTSTARIFAKAINCLNPIDGNPCNECEICSGINKGTLLDFIEIDAASNNRVENARDLIDTVSIPPSKAKYKVYIIDEVHMLSTHAFNALLKTLEEPPEYAVFILATTDPQKVPVTILSRCQRFNFKRIKKDEIKERLKLIVNEIGVEIEENVLDLIASNSDGALRDALSLLDQLVSTVSGKIDYESVISILGLTSKENIFKLVDLIIEKDIQNSLKLVDKIILEGKDINNFIEEIIAHLRNLLMVKVSKNPSEIIDASIDYIKELKNQAGRISSEEIMRGINIFIEAENDAKTFMQPRIALEMAVIKFCRIEYDTSLEVILNRLNRLEEAIKSGNVNINVNLREEHKKETKQILKVEEAAKQEAKEEAALTVDVTLDEARIAWQDVLNYLKVNKRMSLASLLNLGDVTSVKNGEITITFEGKYAFSKKKIEEGDNKKFIIEAFSKVLRKPVRIRLEVKEEKNDIEEAIKKTKEIFGEDIVEVVE</sequence>
<dbReference type="Pfam" id="PF22608">
    <property type="entry name" value="DNAX_ATPase_lid"/>
    <property type="match status" value="1"/>
</dbReference>
<dbReference type="GO" id="GO:0006261">
    <property type="term" value="P:DNA-templated DNA replication"/>
    <property type="evidence" value="ECO:0007669"/>
    <property type="project" value="TreeGrafter"/>
</dbReference>
<evidence type="ECO:0000259" key="13">
    <source>
        <dbReference type="SMART" id="SM00382"/>
    </source>
</evidence>
<dbReference type="CDD" id="cd18137">
    <property type="entry name" value="HLD_clamp_pol_III_gamma_tau"/>
    <property type="match status" value="1"/>
</dbReference>
<dbReference type="OrthoDB" id="9810148at2"/>
<dbReference type="FunFam" id="3.40.50.300:FF:000014">
    <property type="entry name" value="DNA polymerase III subunit gamma/tau"/>
    <property type="match status" value="1"/>
</dbReference>
<keyword evidence="7" id="KW-0547">Nucleotide-binding</keyword>
<evidence type="ECO:0000256" key="2">
    <source>
        <dbReference type="ARBA" id="ARBA00012417"/>
    </source>
</evidence>
<reference evidence="14 15" key="1">
    <citation type="journal article" date="2011" name="J. Bacteriol.">
        <title>Draft genome sequence of Caloramator australicus strain RC3T, a thermoanaerobe from the Great Artesian Basin of Australia.</title>
        <authorList>
            <person name="Ogg C.D."/>
            <person name="Patel B.K.C."/>
        </authorList>
    </citation>
    <scope>NUCLEOTIDE SEQUENCE [LARGE SCALE GENOMIC DNA]</scope>
    <source>
        <strain evidence="14 15">RC3</strain>
    </source>
</reference>
<dbReference type="FunFam" id="1.10.8.60:FF:000013">
    <property type="entry name" value="DNA polymerase III subunit gamma/tau"/>
    <property type="match status" value="1"/>
</dbReference>
<dbReference type="InterPro" id="IPR050238">
    <property type="entry name" value="DNA_Rep/Repair_Clamp_Loader"/>
</dbReference>
<keyword evidence="8" id="KW-0862">Zinc</keyword>
<dbReference type="NCBIfam" id="TIGR01128">
    <property type="entry name" value="holA"/>
    <property type="match status" value="1"/>
</dbReference>
<dbReference type="NCBIfam" id="NF004046">
    <property type="entry name" value="PRK05563.1"/>
    <property type="match status" value="1"/>
</dbReference>
<dbReference type="PANTHER" id="PTHR11669:SF0">
    <property type="entry name" value="PROTEIN STICHEL-LIKE 2"/>
    <property type="match status" value="1"/>
</dbReference>
<evidence type="ECO:0000313" key="14">
    <source>
        <dbReference type="EMBL" id="CCJ34365.1"/>
    </source>
</evidence>
<dbReference type="GO" id="GO:0046872">
    <property type="term" value="F:metal ion binding"/>
    <property type="evidence" value="ECO:0007669"/>
    <property type="project" value="UniProtKB-KW"/>
</dbReference>
<dbReference type="EMBL" id="CAKP01000120">
    <property type="protein sequence ID" value="CCJ34365.1"/>
    <property type="molecule type" value="Genomic_DNA"/>
</dbReference>
<evidence type="ECO:0000313" key="15">
    <source>
        <dbReference type="Proteomes" id="UP000007652"/>
    </source>
</evidence>
<evidence type="ECO:0000256" key="5">
    <source>
        <dbReference type="ARBA" id="ARBA00022705"/>
    </source>
</evidence>
<dbReference type="InterPro" id="IPR012763">
    <property type="entry name" value="DNA_pol_III_sug/sutau_N"/>
</dbReference>
<organism evidence="14 15">
    <name type="scientific">Caloramator australicus RC3</name>
    <dbReference type="NCBI Taxonomy" id="857293"/>
    <lineage>
        <taxon>Bacteria</taxon>
        <taxon>Bacillati</taxon>
        <taxon>Bacillota</taxon>
        <taxon>Clostridia</taxon>
        <taxon>Eubacteriales</taxon>
        <taxon>Clostridiaceae</taxon>
        <taxon>Caloramator</taxon>
    </lineage>
</organism>
<dbReference type="Gene3D" id="1.20.272.10">
    <property type="match status" value="1"/>
</dbReference>
<gene>
    <name evidence="14" type="ORF">CAAU_2281</name>
</gene>
<keyword evidence="12" id="KW-0175">Coiled coil</keyword>
<dbReference type="EC" id="2.7.7.7" evidence="2"/>
<evidence type="ECO:0000256" key="4">
    <source>
        <dbReference type="ARBA" id="ARBA00022695"/>
    </source>
</evidence>
<dbReference type="RefSeq" id="WP_008909619.1">
    <property type="nucleotide sequence ID" value="NZ_CAKP01000120.1"/>
</dbReference>
<dbReference type="Gene3D" id="1.10.8.60">
    <property type="match status" value="1"/>
</dbReference>
<evidence type="ECO:0000256" key="3">
    <source>
        <dbReference type="ARBA" id="ARBA00022679"/>
    </source>
</evidence>
<dbReference type="Gene3D" id="3.40.50.300">
    <property type="entry name" value="P-loop containing nucleotide triphosphate hydrolases"/>
    <property type="match status" value="1"/>
</dbReference>
<evidence type="ECO:0000256" key="7">
    <source>
        <dbReference type="ARBA" id="ARBA00022741"/>
    </source>
</evidence>
<dbReference type="InterPro" id="IPR008921">
    <property type="entry name" value="DNA_pol3_clamp-load_cplx_C"/>
</dbReference>
<evidence type="ECO:0000256" key="12">
    <source>
        <dbReference type="SAM" id="Coils"/>
    </source>
</evidence>
<dbReference type="SMART" id="SM00382">
    <property type="entry name" value="AAA"/>
    <property type="match status" value="1"/>
</dbReference>
<comment type="similarity">
    <text evidence="1">Belongs to the DnaX/STICHEL family.</text>
</comment>
<dbReference type="InterPro" id="IPR003593">
    <property type="entry name" value="AAA+_ATPase"/>
</dbReference>
<evidence type="ECO:0000256" key="10">
    <source>
        <dbReference type="ARBA" id="ARBA00022932"/>
    </source>
</evidence>
<dbReference type="CDD" id="cd00009">
    <property type="entry name" value="AAA"/>
    <property type="match status" value="1"/>
</dbReference>
<dbReference type="GO" id="GO:0003677">
    <property type="term" value="F:DNA binding"/>
    <property type="evidence" value="ECO:0007669"/>
    <property type="project" value="InterPro"/>
</dbReference>
<keyword evidence="9" id="KW-0067">ATP-binding</keyword>
<keyword evidence="10" id="KW-0239">DNA-directed DNA polymerase</keyword>
<accession>I7K9Q8</accession>
<dbReference type="Pfam" id="PF12169">
    <property type="entry name" value="DNA_pol3_gamma3"/>
    <property type="match status" value="1"/>
</dbReference>
<evidence type="ECO:0000256" key="1">
    <source>
        <dbReference type="ARBA" id="ARBA00006360"/>
    </source>
</evidence>
<dbReference type="PANTHER" id="PTHR11669">
    <property type="entry name" value="REPLICATION FACTOR C / DNA POLYMERASE III GAMMA-TAU SUBUNIT"/>
    <property type="match status" value="1"/>
</dbReference>
<keyword evidence="6" id="KW-0479">Metal-binding</keyword>
<comment type="caution">
    <text evidence="14">The sequence shown here is derived from an EMBL/GenBank/DDBJ whole genome shotgun (WGS) entry which is preliminary data.</text>
</comment>
<feature type="domain" description="AAA+ ATPase" evidence="13">
    <location>
        <begin position="36"/>
        <end position="178"/>
    </location>
</feature>
<feature type="coiled-coil region" evidence="12">
    <location>
        <begin position="388"/>
        <end position="416"/>
    </location>
</feature>
<name>I7K9Q8_9CLOT</name>
<dbReference type="InterPro" id="IPR005790">
    <property type="entry name" value="DNA_polIII_delta"/>
</dbReference>
<evidence type="ECO:0000256" key="8">
    <source>
        <dbReference type="ARBA" id="ARBA00022833"/>
    </source>
</evidence>
<keyword evidence="15" id="KW-1185">Reference proteome</keyword>
<protein>
    <recommendedName>
        <fullName evidence="2">DNA-directed DNA polymerase</fullName>
        <ecNumber evidence="2">2.7.7.7</ecNumber>
    </recommendedName>
</protein>
<dbReference type="AlphaFoldDB" id="I7K9Q8"/>
<evidence type="ECO:0000256" key="6">
    <source>
        <dbReference type="ARBA" id="ARBA00022723"/>
    </source>
</evidence>
<evidence type="ECO:0000256" key="9">
    <source>
        <dbReference type="ARBA" id="ARBA00022840"/>
    </source>
</evidence>
<dbReference type="STRING" id="857293.CAAU_2281"/>